<evidence type="ECO:0000256" key="1">
    <source>
        <dbReference type="SAM" id="MobiDB-lite"/>
    </source>
</evidence>
<protein>
    <submittedName>
        <fullName evidence="2">Uncharacterized protein</fullName>
    </submittedName>
</protein>
<keyword evidence="3" id="KW-1185">Reference proteome</keyword>
<dbReference type="Proteomes" id="UP000324222">
    <property type="component" value="Unassembled WGS sequence"/>
</dbReference>
<dbReference type="AlphaFoldDB" id="A0A5B7JRH7"/>
<comment type="caution">
    <text evidence="2">The sequence shown here is derived from an EMBL/GenBank/DDBJ whole genome shotgun (WGS) entry which is preliminary data.</text>
</comment>
<reference evidence="2 3" key="1">
    <citation type="submission" date="2019-05" db="EMBL/GenBank/DDBJ databases">
        <title>Another draft genome of Portunus trituberculatus and its Hox gene families provides insights of decapod evolution.</title>
        <authorList>
            <person name="Jeong J.-H."/>
            <person name="Song I."/>
            <person name="Kim S."/>
            <person name="Choi T."/>
            <person name="Kim D."/>
            <person name="Ryu S."/>
            <person name="Kim W."/>
        </authorList>
    </citation>
    <scope>NUCLEOTIDE SEQUENCE [LARGE SCALE GENOMIC DNA]</scope>
    <source>
        <tissue evidence="2">Muscle</tissue>
    </source>
</reference>
<feature type="compositionally biased region" description="Basic residues" evidence="1">
    <location>
        <begin position="1"/>
        <end position="27"/>
    </location>
</feature>
<feature type="region of interest" description="Disordered" evidence="1">
    <location>
        <begin position="1"/>
        <end position="38"/>
    </location>
</feature>
<name>A0A5B7JRH7_PORTR</name>
<evidence type="ECO:0000313" key="3">
    <source>
        <dbReference type="Proteomes" id="UP000324222"/>
    </source>
</evidence>
<proteinExistence type="predicted"/>
<sequence>MQVKRREHLRKQKRGGKGRRGRKKRRSGGGQEESEVEPIGAKVFKDFVTLLSPRLTMEPVSHRA</sequence>
<dbReference type="EMBL" id="VSRR010103327">
    <property type="protein sequence ID" value="MPC95727.1"/>
    <property type="molecule type" value="Genomic_DNA"/>
</dbReference>
<accession>A0A5B7JRH7</accession>
<organism evidence="2 3">
    <name type="scientific">Portunus trituberculatus</name>
    <name type="common">Swimming crab</name>
    <name type="synonym">Neptunus trituberculatus</name>
    <dbReference type="NCBI Taxonomy" id="210409"/>
    <lineage>
        <taxon>Eukaryota</taxon>
        <taxon>Metazoa</taxon>
        <taxon>Ecdysozoa</taxon>
        <taxon>Arthropoda</taxon>
        <taxon>Crustacea</taxon>
        <taxon>Multicrustacea</taxon>
        <taxon>Malacostraca</taxon>
        <taxon>Eumalacostraca</taxon>
        <taxon>Eucarida</taxon>
        <taxon>Decapoda</taxon>
        <taxon>Pleocyemata</taxon>
        <taxon>Brachyura</taxon>
        <taxon>Eubrachyura</taxon>
        <taxon>Portunoidea</taxon>
        <taxon>Portunidae</taxon>
        <taxon>Portuninae</taxon>
        <taxon>Portunus</taxon>
    </lineage>
</organism>
<evidence type="ECO:0000313" key="2">
    <source>
        <dbReference type="EMBL" id="MPC95727.1"/>
    </source>
</evidence>
<gene>
    <name evidence="2" type="ORF">E2C01_090952</name>
</gene>